<evidence type="ECO:0008006" key="4">
    <source>
        <dbReference type="Google" id="ProtNLM"/>
    </source>
</evidence>
<evidence type="ECO:0000256" key="1">
    <source>
        <dbReference type="SAM" id="Phobius"/>
    </source>
</evidence>
<dbReference type="EMBL" id="JBANRG010000072">
    <property type="protein sequence ID" value="KAK7439525.1"/>
    <property type="molecule type" value="Genomic_DNA"/>
</dbReference>
<feature type="transmembrane region" description="Helical" evidence="1">
    <location>
        <begin position="34"/>
        <end position="51"/>
    </location>
</feature>
<keyword evidence="3" id="KW-1185">Reference proteome</keyword>
<organism evidence="2 3">
    <name type="scientific">Marasmiellus scandens</name>
    <dbReference type="NCBI Taxonomy" id="2682957"/>
    <lineage>
        <taxon>Eukaryota</taxon>
        <taxon>Fungi</taxon>
        <taxon>Dikarya</taxon>
        <taxon>Basidiomycota</taxon>
        <taxon>Agaricomycotina</taxon>
        <taxon>Agaricomycetes</taxon>
        <taxon>Agaricomycetidae</taxon>
        <taxon>Agaricales</taxon>
        <taxon>Marasmiineae</taxon>
        <taxon>Omphalotaceae</taxon>
        <taxon>Marasmiellus</taxon>
    </lineage>
</organism>
<feature type="transmembrane region" description="Helical" evidence="1">
    <location>
        <begin position="63"/>
        <end position="83"/>
    </location>
</feature>
<evidence type="ECO:0000313" key="2">
    <source>
        <dbReference type="EMBL" id="KAK7439525.1"/>
    </source>
</evidence>
<comment type="caution">
    <text evidence="2">The sequence shown here is derived from an EMBL/GenBank/DDBJ whole genome shotgun (WGS) entry which is preliminary data.</text>
</comment>
<keyword evidence="1" id="KW-0812">Transmembrane</keyword>
<gene>
    <name evidence="2" type="ORF">VKT23_017454</name>
</gene>
<protein>
    <recommendedName>
        <fullName evidence="4">Vomeronasal type-1 receptor</fullName>
    </recommendedName>
</protein>
<accession>A0ABR1IW58</accession>
<feature type="transmembrane region" description="Helical" evidence="1">
    <location>
        <begin position="125"/>
        <end position="144"/>
    </location>
</feature>
<dbReference type="Proteomes" id="UP001498398">
    <property type="component" value="Unassembled WGS sequence"/>
</dbReference>
<name>A0ABR1IW58_9AGAR</name>
<evidence type="ECO:0000313" key="3">
    <source>
        <dbReference type="Proteomes" id="UP001498398"/>
    </source>
</evidence>
<keyword evidence="1" id="KW-1133">Transmembrane helix</keyword>
<sequence>MPFVDTVALLLIASFVSDPNSRLCNAVLNASSWAHIIGCILSETILTLRIWAVCKFRIPRLEIFLFLAFVSCYGTTITLKILFYKVSDPLSVITSPKSTPLDFGTESRTNCIMLSNQPHISSICYMLHMAYQVVICILTLIPGIPAYKQRKLSPMFNVIYRDGLFTDIIIIVVECLNITSAMALPSGLGYLMMPMARILHSILTSHLILHIRDQARRGAVLYSVDGSLHMSRLSLSSEEEVSLEHEPITFS</sequence>
<feature type="transmembrane region" description="Helical" evidence="1">
    <location>
        <begin position="164"/>
        <end position="184"/>
    </location>
</feature>
<keyword evidence="1" id="KW-0472">Membrane</keyword>
<proteinExistence type="predicted"/>
<reference evidence="2 3" key="1">
    <citation type="submission" date="2024-01" db="EMBL/GenBank/DDBJ databases">
        <title>A draft genome for the cacao thread blight pathogen Marasmiellus scandens.</title>
        <authorList>
            <person name="Baruah I.K."/>
            <person name="Leung J."/>
            <person name="Bukari Y."/>
            <person name="Amoako-Attah I."/>
            <person name="Meinhardt L.W."/>
            <person name="Bailey B.A."/>
            <person name="Cohen S.P."/>
        </authorList>
    </citation>
    <scope>NUCLEOTIDE SEQUENCE [LARGE SCALE GENOMIC DNA]</scope>
    <source>
        <strain evidence="2 3">GH-19</strain>
    </source>
</reference>